<protein>
    <submittedName>
        <fullName evidence="2">Uncharacterized protein</fullName>
    </submittedName>
</protein>
<dbReference type="AlphaFoldDB" id="A0A9W8HHH4"/>
<keyword evidence="1" id="KW-0732">Signal</keyword>
<feature type="signal peptide" evidence="1">
    <location>
        <begin position="1"/>
        <end position="23"/>
    </location>
</feature>
<organism evidence="2 3">
    <name type="scientific">Coemansia javaensis</name>
    <dbReference type="NCBI Taxonomy" id="2761396"/>
    <lineage>
        <taxon>Eukaryota</taxon>
        <taxon>Fungi</taxon>
        <taxon>Fungi incertae sedis</taxon>
        <taxon>Zoopagomycota</taxon>
        <taxon>Kickxellomycotina</taxon>
        <taxon>Kickxellomycetes</taxon>
        <taxon>Kickxellales</taxon>
        <taxon>Kickxellaceae</taxon>
        <taxon>Coemansia</taxon>
    </lineage>
</organism>
<evidence type="ECO:0000313" key="3">
    <source>
        <dbReference type="Proteomes" id="UP001140217"/>
    </source>
</evidence>
<dbReference type="Proteomes" id="UP001140217">
    <property type="component" value="Unassembled WGS sequence"/>
</dbReference>
<dbReference type="EMBL" id="JANBUL010000015">
    <property type="protein sequence ID" value="KAJ2785121.1"/>
    <property type="molecule type" value="Genomic_DNA"/>
</dbReference>
<sequence>MNNSIRAWALAAAVAALCAVVRGIDFHSDQAARCAEEHWGEIREIVNPKLSMMNTMLPKSGVEKVNKLLGGAKELPEKPPSRDWLGQAADAIPAPLMDMFGKDIIEKCEKQHRR</sequence>
<gene>
    <name evidence="2" type="ORF">H4R18_000709</name>
</gene>
<dbReference type="OrthoDB" id="5554627at2759"/>
<reference evidence="2" key="1">
    <citation type="submission" date="2022-07" db="EMBL/GenBank/DDBJ databases">
        <title>Phylogenomic reconstructions and comparative analyses of Kickxellomycotina fungi.</title>
        <authorList>
            <person name="Reynolds N.K."/>
            <person name="Stajich J.E."/>
            <person name="Barry K."/>
            <person name="Grigoriev I.V."/>
            <person name="Crous P."/>
            <person name="Smith M.E."/>
        </authorList>
    </citation>
    <scope>NUCLEOTIDE SEQUENCE</scope>
    <source>
        <strain evidence="2">NBRC 105414</strain>
    </source>
</reference>
<comment type="caution">
    <text evidence="2">The sequence shown here is derived from an EMBL/GenBank/DDBJ whole genome shotgun (WGS) entry which is preliminary data.</text>
</comment>
<name>A0A9W8HHH4_9FUNG</name>
<proteinExistence type="predicted"/>
<accession>A0A9W8HHH4</accession>
<evidence type="ECO:0000256" key="1">
    <source>
        <dbReference type="SAM" id="SignalP"/>
    </source>
</evidence>
<feature type="chain" id="PRO_5040888740" evidence="1">
    <location>
        <begin position="24"/>
        <end position="114"/>
    </location>
</feature>
<evidence type="ECO:0000313" key="2">
    <source>
        <dbReference type="EMBL" id="KAJ2785121.1"/>
    </source>
</evidence>
<keyword evidence="3" id="KW-1185">Reference proteome</keyword>